<feature type="compositionally biased region" description="Basic and acidic residues" evidence="1">
    <location>
        <begin position="35"/>
        <end position="49"/>
    </location>
</feature>
<accession>S7PYL3</accession>
<dbReference type="GeneID" id="19300867"/>
<dbReference type="OrthoDB" id="2552152at2759"/>
<dbReference type="RefSeq" id="XP_007869005.1">
    <property type="nucleotide sequence ID" value="XM_007870814.1"/>
</dbReference>
<dbReference type="KEGG" id="gtr:GLOTRDRAFT_122681"/>
<evidence type="ECO:0008006" key="4">
    <source>
        <dbReference type="Google" id="ProtNLM"/>
    </source>
</evidence>
<dbReference type="OMA" id="YHSPRET"/>
<reference evidence="2 3" key="1">
    <citation type="journal article" date="2012" name="Science">
        <title>The Paleozoic origin of enzymatic lignin decomposition reconstructed from 31 fungal genomes.</title>
        <authorList>
            <person name="Floudas D."/>
            <person name="Binder M."/>
            <person name="Riley R."/>
            <person name="Barry K."/>
            <person name="Blanchette R.A."/>
            <person name="Henrissat B."/>
            <person name="Martinez A.T."/>
            <person name="Otillar R."/>
            <person name="Spatafora J.W."/>
            <person name="Yadav J.S."/>
            <person name="Aerts A."/>
            <person name="Benoit I."/>
            <person name="Boyd A."/>
            <person name="Carlson A."/>
            <person name="Copeland A."/>
            <person name="Coutinho P.M."/>
            <person name="de Vries R.P."/>
            <person name="Ferreira P."/>
            <person name="Findley K."/>
            <person name="Foster B."/>
            <person name="Gaskell J."/>
            <person name="Glotzer D."/>
            <person name="Gorecki P."/>
            <person name="Heitman J."/>
            <person name="Hesse C."/>
            <person name="Hori C."/>
            <person name="Igarashi K."/>
            <person name="Jurgens J.A."/>
            <person name="Kallen N."/>
            <person name="Kersten P."/>
            <person name="Kohler A."/>
            <person name="Kuees U."/>
            <person name="Kumar T.K.A."/>
            <person name="Kuo A."/>
            <person name="LaButti K."/>
            <person name="Larrondo L.F."/>
            <person name="Lindquist E."/>
            <person name="Ling A."/>
            <person name="Lombard V."/>
            <person name="Lucas S."/>
            <person name="Lundell T."/>
            <person name="Martin R."/>
            <person name="McLaughlin D.J."/>
            <person name="Morgenstern I."/>
            <person name="Morin E."/>
            <person name="Murat C."/>
            <person name="Nagy L.G."/>
            <person name="Nolan M."/>
            <person name="Ohm R.A."/>
            <person name="Patyshakuliyeva A."/>
            <person name="Rokas A."/>
            <person name="Ruiz-Duenas F.J."/>
            <person name="Sabat G."/>
            <person name="Salamov A."/>
            <person name="Samejima M."/>
            <person name="Schmutz J."/>
            <person name="Slot J.C."/>
            <person name="St John F."/>
            <person name="Stenlid J."/>
            <person name="Sun H."/>
            <person name="Sun S."/>
            <person name="Syed K."/>
            <person name="Tsang A."/>
            <person name="Wiebenga A."/>
            <person name="Young D."/>
            <person name="Pisabarro A."/>
            <person name="Eastwood D.C."/>
            <person name="Martin F."/>
            <person name="Cullen D."/>
            <person name="Grigoriev I.V."/>
            <person name="Hibbett D.S."/>
        </authorList>
    </citation>
    <scope>NUCLEOTIDE SEQUENCE [LARGE SCALE GENOMIC DNA]</scope>
    <source>
        <strain evidence="2 3">ATCC 11539</strain>
    </source>
</reference>
<sequence>MSSKRGRKRNDNLPPNRARDVQRAFRARRAAHLQAMEKRLEEVEEENTRLRAALNLPPANRPPLGKGPTGKDKPKIFSSAGASTSAGLASPLASNSGATSSAESSRTSSLSPSAMAAQIASPTTIQAMDNAAWDQAFLRDSRPDGHASPAPAPYRLSAVTPSMSQKSPSQYSMSTNPLPSTSRQSVGNIYIPTEPPNYAHTADRPPPPSGAYDSGSNFLLRDVREDSQQYSYSQPGFSPTSNLGSLHHQPQMSDSPSLSSLSGYQQREPGSALSNLPYSHRRSITEPLGGFRGNVGQYTALPPTTMPQQQGGVRLSPPTRLLDVPRAGHNPGLARINQLP</sequence>
<dbReference type="Proteomes" id="UP000030669">
    <property type="component" value="Unassembled WGS sequence"/>
</dbReference>
<dbReference type="Gene3D" id="1.20.5.170">
    <property type="match status" value="1"/>
</dbReference>
<evidence type="ECO:0000313" key="2">
    <source>
        <dbReference type="EMBL" id="EPQ52741.1"/>
    </source>
</evidence>
<evidence type="ECO:0000313" key="3">
    <source>
        <dbReference type="Proteomes" id="UP000030669"/>
    </source>
</evidence>
<evidence type="ECO:0000256" key="1">
    <source>
        <dbReference type="SAM" id="MobiDB-lite"/>
    </source>
</evidence>
<dbReference type="HOGENOM" id="CLU_056585_0_0_1"/>
<dbReference type="eggNOG" id="ENOG502SCYA">
    <property type="taxonomic scope" value="Eukaryota"/>
</dbReference>
<dbReference type="EMBL" id="KB469307">
    <property type="protein sequence ID" value="EPQ52741.1"/>
    <property type="molecule type" value="Genomic_DNA"/>
</dbReference>
<feature type="compositionally biased region" description="Polar residues" evidence="1">
    <location>
        <begin position="159"/>
        <end position="187"/>
    </location>
</feature>
<feature type="compositionally biased region" description="Low complexity" evidence="1">
    <location>
        <begin position="50"/>
        <end position="64"/>
    </location>
</feature>
<keyword evidence="3" id="KW-1185">Reference proteome</keyword>
<dbReference type="AlphaFoldDB" id="S7PYL3"/>
<gene>
    <name evidence="2" type="ORF">GLOTRDRAFT_122681</name>
</gene>
<protein>
    <recommendedName>
        <fullName evidence="4">BZIP domain-containing protein</fullName>
    </recommendedName>
</protein>
<feature type="compositionally biased region" description="Polar residues" evidence="1">
    <location>
        <begin position="228"/>
        <end position="252"/>
    </location>
</feature>
<proteinExistence type="predicted"/>
<feature type="region of interest" description="Disordered" evidence="1">
    <location>
        <begin position="1"/>
        <end position="122"/>
    </location>
</feature>
<name>S7PYL3_GLOTA</name>
<feature type="compositionally biased region" description="Low complexity" evidence="1">
    <location>
        <begin position="253"/>
        <end position="262"/>
    </location>
</feature>
<organism evidence="2 3">
    <name type="scientific">Gloeophyllum trabeum (strain ATCC 11539 / FP-39264 / Madison 617)</name>
    <name type="common">Brown rot fungus</name>
    <dbReference type="NCBI Taxonomy" id="670483"/>
    <lineage>
        <taxon>Eukaryota</taxon>
        <taxon>Fungi</taxon>
        <taxon>Dikarya</taxon>
        <taxon>Basidiomycota</taxon>
        <taxon>Agaricomycotina</taxon>
        <taxon>Agaricomycetes</taxon>
        <taxon>Gloeophyllales</taxon>
        <taxon>Gloeophyllaceae</taxon>
        <taxon>Gloeophyllum</taxon>
    </lineage>
</organism>
<feature type="region of interest" description="Disordered" evidence="1">
    <location>
        <begin position="135"/>
        <end position="340"/>
    </location>
</feature>
<feature type="compositionally biased region" description="Low complexity" evidence="1">
    <location>
        <begin position="78"/>
        <end position="116"/>
    </location>
</feature>